<dbReference type="GO" id="GO:0006906">
    <property type="term" value="P:vesicle fusion"/>
    <property type="evidence" value="ECO:0007669"/>
    <property type="project" value="TreeGrafter"/>
</dbReference>
<dbReference type="InterPro" id="IPR010989">
    <property type="entry name" value="SNARE"/>
</dbReference>
<accession>A0A8W7PI85</accession>
<evidence type="ECO:0000313" key="6">
    <source>
        <dbReference type="EnsemblMetazoa" id="ACOM031911-PA.1"/>
    </source>
</evidence>
<dbReference type="PANTHER" id="PTHR19957:SF38">
    <property type="entry name" value="LD27581P"/>
    <property type="match status" value="1"/>
</dbReference>
<dbReference type="GO" id="GO:0031201">
    <property type="term" value="C:SNARE complex"/>
    <property type="evidence" value="ECO:0007669"/>
    <property type="project" value="TreeGrafter"/>
</dbReference>
<feature type="transmembrane region" description="Helical" evidence="4">
    <location>
        <begin position="774"/>
        <end position="793"/>
    </location>
</feature>
<sequence>MDTSLSYCPLDGLPIEYGSRRFVLRIDEKITLDVDVAFMNYEDRRMEKYLLCEEKMKVAVIMLEQTQRVYRTVHIDFHLELATVIYKLKILNRLFKPHLLQQLTVLKLDMGNDPVMHASDISRAVQKMENLQELYIAFNVRTPHTTECYTMHLVNPTLQKLVIKGITPYVVDCANLWKLDVAESLHVESIIGGKLQRDVDFTGHECYWKIDQLTELSIVNDLKFNLTTRSSILRFYRQLSNVTRLYLYGHTLTQETLQVICESCVQLEEFTIGNLQMDDPNALHYLSNLPNLRQFGIWKILNGNPLSFASVKLPKLEKLLLGCMAIDWPSLTSVRSISWLKIKPGPVIDAPICRALSGTFAHLRFLWIDVHTTRVARELLAQLPQMHWLETLVLENIVHLRTLKTLPALPQLERLIIYRCSKKVYERYYNNEALAKLVRDIRWIRAGQKIVEERGIKDSFESVVFSVPERCQRADLEQGLQFPLFCVVRQPTKHKQSDSFFVLCACTPFSLLVFLATVPLERQKRARARLCWTPFVQVEDATARTPDGSEKVPLFSSSKHSAPGVSPETASKSAMSREGLGLPRGIGQRDYGAMSSTASAAATGSGSDGNFGGFSPTEFISLSESIAANTIFVKQSWQFLEKANRTIGTAKDNQSLRDKINDIQTGTNQRIGTTTKDLQRLTVVVRGGDKQQKLQVEKLTSDFKQVVEFYSKSQQSIAAKMKQVFLELSNITSQQSEVIDTIENSIGRTVDNVESGAEELVKAAEYQNRYRRKVLILLIVAVILGLVVTGIIVSKLKS</sequence>
<dbReference type="SUPFAM" id="SSF47661">
    <property type="entry name" value="t-snare proteins"/>
    <property type="match status" value="1"/>
</dbReference>
<dbReference type="Pfam" id="PF14523">
    <property type="entry name" value="Syntaxin_2"/>
    <property type="match status" value="1"/>
</dbReference>
<reference evidence="6" key="1">
    <citation type="submission" date="2022-08" db="UniProtKB">
        <authorList>
            <consortium name="EnsemblMetazoa"/>
        </authorList>
    </citation>
    <scope>IDENTIFICATION</scope>
</reference>
<dbReference type="GO" id="GO:0012505">
    <property type="term" value="C:endomembrane system"/>
    <property type="evidence" value="ECO:0007669"/>
    <property type="project" value="TreeGrafter"/>
</dbReference>
<dbReference type="VEuPathDB" id="VectorBase:ACON2_030238"/>
<keyword evidence="4" id="KW-0812">Transmembrane</keyword>
<protein>
    <recommendedName>
        <fullName evidence="5">t-SNARE coiled-coil homology domain-containing protein</fullName>
    </recommendedName>
</protein>
<evidence type="ECO:0000256" key="2">
    <source>
        <dbReference type="ARBA" id="ARBA00022775"/>
    </source>
</evidence>
<feature type="region of interest" description="Disordered" evidence="3">
    <location>
        <begin position="544"/>
        <end position="588"/>
    </location>
</feature>
<dbReference type="GO" id="GO:0048278">
    <property type="term" value="P:vesicle docking"/>
    <property type="evidence" value="ECO:0007669"/>
    <property type="project" value="TreeGrafter"/>
</dbReference>
<dbReference type="SUPFAM" id="SSF52047">
    <property type="entry name" value="RNI-like"/>
    <property type="match status" value="1"/>
</dbReference>
<keyword evidence="4" id="KW-1133">Transmembrane helix</keyword>
<dbReference type="VEuPathDB" id="VectorBase:ACON2_040103"/>
<dbReference type="Pfam" id="PF05739">
    <property type="entry name" value="SNARE"/>
    <property type="match status" value="1"/>
</dbReference>
<dbReference type="SMART" id="SM00503">
    <property type="entry name" value="SynN"/>
    <property type="match status" value="1"/>
</dbReference>
<keyword evidence="2" id="KW-0532">Neurotransmitter transport</keyword>
<dbReference type="FunFam" id="1.20.58.70:FF:000044">
    <property type="entry name" value="GM25395"/>
    <property type="match status" value="1"/>
</dbReference>
<feature type="domain" description="T-SNARE coiled-coil homology" evidence="5">
    <location>
        <begin position="720"/>
        <end position="763"/>
    </location>
</feature>
<dbReference type="InterPro" id="IPR006011">
    <property type="entry name" value="Syntaxin_N"/>
</dbReference>
<dbReference type="AlphaFoldDB" id="A0A8W7PI85"/>
<keyword evidence="2" id="KW-0813">Transport</keyword>
<dbReference type="GO" id="GO:0000149">
    <property type="term" value="F:SNARE binding"/>
    <property type="evidence" value="ECO:0007669"/>
    <property type="project" value="TreeGrafter"/>
</dbReference>
<dbReference type="EnsemblMetazoa" id="ACOM031911-RA">
    <property type="protein sequence ID" value="ACOM031911-PA.1"/>
    <property type="gene ID" value="ACOM031911"/>
</dbReference>
<dbReference type="Proteomes" id="UP000075882">
    <property type="component" value="Unassembled WGS sequence"/>
</dbReference>
<proteinExistence type="inferred from homology"/>
<dbReference type="PROSITE" id="PS50192">
    <property type="entry name" value="T_SNARE"/>
    <property type="match status" value="1"/>
</dbReference>
<dbReference type="InterPro" id="IPR000727">
    <property type="entry name" value="T_SNARE_dom"/>
</dbReference>
<dbReference type="GO" id="GO:0005484">
    <property type="term" value="F:SNAP receptor activity"/>
    <property type="evidence" value="ECO:0007669"/>
    <property type="project" value="TreeGrafter"/>
</dbReference>
<keyword evidence="4" id="KW-0472">Membrane</keyword>
<dbReference type="GO" id="GO:0006886">
    <property type="term" value="P:intracellular protein transport"/>
    <property type="evidence" value="ECO:0007669"/>
    <property type="project" value="TreeGrafter"/>
</dbReference>
<dbReference type="InterPro" id="IPR032675">
    <property type="entry name" value="LRR_dom_sf"/>
</dbReference>
<comment type="similarity">
    <text evidence="1">Belongs to the syntaxin family.</text>
</comment>
<evidence type="ECO:0000256" key="3">
    <source>
        <dbReference type="SAM" id="MobiDB-lite"/>
    </source>
</evidence>
<dbReference type="Gene3D" id="1.20.58.70">
    <property type="match status" value="1"/>
</dbReference>
<evidence type="ECO:0000259" key="5">
    <source>
        <dbReference type="PROSITE" id="PS50192"/>
    </source>
</evidence>
<evidence type="ECO:0000256" key="4">
    <source>
        <dbReference type="SAM" id="Phobius"/>
    </source>
</evidence>
<evidence type="ECO:0000256" key="1">
    <source>
        <dbReference type="ARBA" id="ARBA00009063"/>
    </source>
</evidence>
<name>A0A8W7PI85_ANOCL</name>
<organism evidence="6">
    <name type="scientific">Anopheles coluzzii</name>
    <name type="common">African malaria mosquito</name>
    <dbReference type="NCBI Taxonomy" id="1518534"/>
    <lineage>
        <taxon>Eukaryota</taxon>
        <taxon>Metazoa</taxon>
        <taxon>Ecdysozoa</taxon>
        <taxon>Arthropoda</taxon>
        <taxon>Hexapoda</taxon>
        <taxon>Insecta</taxon>
        <taxon>Pterygota</taxon>
        <taxon>Neoptera</taxon>
        <taxon>Endopterygota</taxon>
        <taxon>Diptera</taxon>
        <taxon>Nematocera</taxon>
        <taxon>Culicoidea</taxon>
        <taxon>Culicidae</taxon>
        <taxon>Anophelinae</taxon>
        <taxon>Anopheles</taxon>
    </lineage>
</organism>
<dbReference type="Gene3D" id="3.80.10.10">
    <property type="entry name" value="Ribonuclease Inhibitor"/>
    <property type="match status" value="1"/>
</dbReference>
<feature type="transmembrane region" description="Helical" evidence="4">
    <location>
        <begin position="500"/>
        <end position="520"/>
    </location>
</feature>
<dbReference type="PANTHER" id="PTHR19957">
    <property type="entry name" value="SYNTAXIN"/>
    <property type="match status" value="1"/>
</dbReference>
<dbReference type="GO" id="GO:0006836">
    <property type="term" value="P:neurotransmitter transport"/>
    <property type="evidence" value="ECO:0007669"/>
    <property type="project" value="UniProtKB-KW"/>
</dbReference>
<dbReference type="InterPro" id="IPR045242">
    <property type="entry name" value="Syntaxin"/>
</dbReference>